<feature type="domain" description="4Fe-4S Wbl-type" evidence="1">
    <location>
        <begin position="8"/>
        <end position="67"/>
    </location>
</feature>
<keyword evidence="3" id="KW-1185">Reference proteome</keyword>
<dbReference type="EMBL" id="VFQC01000001">
    <property type="protein sequence ID" value="TQN30577.1"/>
    <property type="molecule type" value="Genomic_DNA"/>
</dbReference>
<dbReference type="Pfam" id="PF01381">
    <property type="entry name" value="HTH_3"/>
    <property type="match status" value="1"/>
</dbReference>
<dbReference type="Proteomes" id="UP000317422">
    <property type="component" value="Unassembled WGS sequence"/>
</dbReference>
<dbReference type="OrthoDB" id="4747984at2"/>
<evidence type="ECO:0000259" key="1">
    <source>
        <dbReference type="PROSITE" id="PS51674"/>
    </source>
</evidence>
<reference evidence="2 3" key="1">
    <citation type="submission" date="2019-06" db="EMBL/GenBank/DDBJ databases">
        <title>Sequencing the genomes of 1000 actinobacteria strains.</title>
        <authorList>
            <person name="Klenk H.-P."/>
        </authorList>
    </citation>
    <scope>NUCLEOTIDE SEQUENCE [LARGE SCALE GENOMIC DNA]</scope>
    <source>
        <strain evidence="2 3">DSM 45015</strain>
    </source>
</reference>
<proteinExistence type="predicted"/>
<dbReference type="GO" id="GO:0003677">
    <property type="term" value="F:DNA binding"/>
    <property type="evidence" value="ECO:0007669"/>
    <property type="project" value="InterPro"/>
</dbReference>
<organism evidence="2 3">
    <name type="scientific">Haloactinospora alba</name>
    <dbReference type="NCBI Taxonomy" id="405555"/>
    <lineage>
        <taxon>Bacteria</taxon>
        <taxon>Bacillati</taxon>
        <taxon>Actinomycetota</taxon>
        <taxon>Actinomycetes</taxon>
        <taxon>Streptosporangiales</taxon>
        <taxon>Nocardiopsidaceae</taxon>
        <taxon>Haloactinospora</taxon>
    </lineage>
</organism>
<dbReference type="PROSITE" id="PS51674">
    <property type="entry name" value="4FE4S_WBL"/>
    <property type="match status" value="1"/>
</dbReference>
<dbReference type="GO" id="GO:0006355">
    <property type="term" value="P:regulation of DNA-templated transcription"/>
    <property type="evidence" value="ECO:0007669"/>
    <property type="project" value="InterPro"/>
</dbReference>
<sequence>MTWVEHAACQSVEYSPHWWDDETPEDRAEAIPVCWNECSVREQCLETGLQQPEHGIWGGYTRRQREMILRGCEPQQPAPPRQREMTTCDACGRTIDQARLRDAKCHVCDENTRRAAAAEQRLQRFRELDELHLTNTQIARELGVHPSTVSKYAAATRDPDDLTDRQTRRRRARAARAHDLATQGLPVREIAAELGISPQTVRTYL</sequence>
<dbReference type="InterPro" id="IPR001387">
    <property type="entry name" value="Cro/C1-type_HTH"/>
</dbReference>
<evidence type="ECO:0000313" key="2">
    <source>
        <dbReference type="EMBL" id="TQN30577.1"/>
    </source>
</evidence>
<gene>
    <name evidence="2" type="ORF">FHX37_0459</name>
</gene>
<protein>
    <submittedName>
        <fullName evidence="2">Helix-turn-helix protein</fullName>
    </submittedName>
</protein>
<dbReference type="Gene3D" id="1.10.10.60">
    <property type="entry name" value="Homeodomain-like"/>
    <property type="match status" value="1"/>
</dbReference>
<dbReference type="Pfam" id="PF02467">
    <property type="entry name" value="Whib"/>
    <property type="match status" value="1"/>
</dbReference>
<dbReference type="RefSeq" id="WP_141921813.1">
    <property type="nucleotide sequence ID" value="NZ_VFQC01000001.1"/>
</dbReference>
<dbReference type="SUPFAM" id="SSF46894">
    <property type="entry name" value="C-terminal effector domain of the bipartite response regulators"/>
    <property type="match status" value="1"/>
</dbReference>
<evidence type="ECO:0000313" key="3">
    <source>
        <dbReference type="Proteomes" id="UP000317422"/>
    </source>
</evidence>
<dbReference type="InterPro" id="IPR016032">
    <property type="entry name" value="Sig_transdc_resp-reg_C-effctor"/>
</dbReference>
<dbReference type="CDD" id="cd00093">
    <property type="entry name" value="HTH_XRE"/>
    <property type="match status" value="1"/>
</dbReference>
<comment type="caution">
    <text evidence="2">The sequence shown here is derived from an EMBL/GenBank/DDBJ whole genome shotgun (WGS) entry which is preliminary data.</text>
</comment>
<dbReference type="Pfam" id="PF13384">
    <property type="entry name" value="HTH_23"/>
    <property type="match status" value="1"/>
</dbReference>
<name>A0A543NFI9_9ACTN</name>
<accession>A0A543NFI9</accession>
<dbReference type="AlphaFoldDB" id="A0A543NFI9"/>
<dbReference type="InterPro" id="IPR034768">
    <property type="entry name" value="4FE4S_WBL"/>
</dbReference>